<gene>
    <name evidence="2" type="primary">Vigan.04G254600</name>
    <name evidence="2" type="ORF">VIGAN_04254600</name>
</gene>
<dbReference type="EMBL" id="AP015037">
    <property type="protein sequence ID" value="BAT85054.1"/>
    <property type="molecule type" value="Genomic_DNA"/>
</dbReference>
<sequence length="93" mass="10215">MGFIKALGCNFDCTRGVAAMAGNRNPEMGVSPSNVGQQQKRVYQGWRKGNKFLFGVRMIFGPDIASLLLTTFLIAAPAIAFCVKIYLQIKKND</sequence>
<keyword evidence="3" id="KW-1185">Reference proteome</keyword>
<dbReference type="Proteomes" id="UP000291084">
    <property type="component" value="Chromosome 4"/>
</dbReference>
<feature type="non-terminal residue" evidence="2">
    <location>
        <position position="93"/>
    </location>
</feature>
<feature type="transmembrane region" description="Helical" evidence="1">
    <location>
        <begin position="64"/>
        <end position="87"/>
    </location>
</feature>
<keyword evidence="1" id="KW-0472">Membrane</keyword>
<reference evidence="2 3" key="1">
    <citation type="journal article" date="2015" name="Sci. Rep.">
        <title>The power of single molecule real-time sequencing technology in the de novo assembly of a eukaryotic genome.</title>
        <authorList>
            <person name="Sakai H."/>
            <person name="Naito K."/>
            <person name="Ogiso-Tanaka E."/>
            <person name="Takahashi Y."/>
            <person name="Iseki K."/>
            <person name="Muto C."/>
            <person name="Satou K."/>
            <person name="Teruya K."/>
            <person name="Shiroma A."/>
            <person name="Shimoji M."/>
            <person name="Hirano T."/>
            <person name="Itoh T."/>
            <person name="Kaga A."/>
            <person name="Tomooka N."/>
        </authorList>
    </citation>
    <scope>NUCLEOTIDE SEQUENCE [LARGE SCALE GENOMIC DNA]</scope>
    <source>
        <strain evidence="3">cv. Shumari</strain>
    </source>
</reference>
<dbReference type="AlphaFoldDB" id="A0A0S3RWT1"/>
<evidence type="ECO:0000313" key="3">
    <source>
        <dbReference type="Proteomes" id="UP000291084"/>
    </source>
</evidence>
<keyword evidence="1" id="KW-1133">Transmembrane helix</keyword>
<protein>
    <submittedName>
        <fullName evidence="2">Uncharacterized protein</fullName>
    </submittedName>
</protein>
<proteinExistence type="predicted"/>
<name>A0A0S3RWT1_PHAAN</name>
<evidence type="ECO:0000256" key="1">
    <source>
        <dbReference type="SAM" id="Phobius"/>
    </source>
</evidence>
<keyword evidence="1" id="KW-0812">Transmembrane</keyword>
<accession>A0A0S3RWT1</accession>
<organism evidence="2 3">
    <name type="scientific">Vigna angularis var. angularis</name>
    <dbReference type="NCBI Taxonomy" id="157739"/>
    <lineage>
        <taxon>Eukaryota</taxon>
        <taxon>Viridiplantae</taxon>
        <taxon>Streptophyta</taxon>
        <taxon>Embryophyta</taxon>
        <taxon>Tracheophyta</taxon>
        <taxon>Spermatophyta</taxon>
        <taxon>Magnoliopsida</taxon>
        <taxon>eudicotyledons</taxon>
        <taxon>Gunneridae</taxon>
        <taxon>Pentapetalae</taxon>
        <taxon>rosids</taxon>
        <taxon>fabids</taxon>
        <taxon>Fabales</taxon>
        <taxon>Fabaceae</taxon>
        <taxon>Papilionoideae</taxon>
        <taxon>50 kb inversion clade</taxon>
        <taxon>NPAAA clade</taxon>
        <taxon>indigoferoid/millettioid clade</taxon>
        <taxon>Phaseoleae</taxon>
        <taxon>Vigna</taxon>
    </lineage>
</organism>
<evidence type="ECO:0000313" key="2">
    <source>
        <dbReference type="EMBL" id="BAT85054.1"/>
    </source>
</evidence>